<evidence type="ECO:0000313" key="3">
    <source>
        <dbReference type="Proteomes" id="UP000013776"/>
    </source>
</evidence>
<organism evidence="2 3">
    <name type="scientific">Taphrina deformans (strain PYCC 5710 / ATCC 11124 / CBS 356.35 / IMI 108563 / JCM 9778 / NBRC 8474)</name>
    <name type="common">Peach leaf curl fungus</name>
    <name type="synonym">Lalaria deformans</name>
    <dbReference type="NCBI Taxonomy" id="1097556"/>
    <lineage>
        <taxon>Eukaryota</taxon>
        <taxon>Fungi</taxon>
        <taxon>Dikarya</taxon>
        <taxon>Ascomycota</taxon>
        <taxon>Taphrinomycotina</taxon>
        <taxon>Taphrinomycetes</taxon>
        <taxon>Taphrinales</taxon>
        <taxon>Taphrinaceae</taxon>
        <taxon>Taphrina</taxon>
    </lineage>
</organism>
<proteinExistence type="predicted"/>
<dbReference type="VEuPathDB" id="FungiDB:TAPDE_000819"/>
<dbReference type="Proteomes" id="UP000013776">
    <property type="component" value="Unassembled WGS sequence"/>
</dbReference>
<feature type="domain" description="BTB" evidence="1">
    <location>
        <begin position="37"/>
        <end position="100"/>
    </location>
</feature>
<dbReference type="PROSITE" id="PS50097">
    <property type="entry name" value="BTB"/>
    <property type="match status" value="1"/>
</dbReference>
<accession>R4X769</accession>
<dbReference type="Gene3D" id="3.30.710.10">
    <property type="entry name" value="Potassium Channel Kv1.1, Chain A"/>
    <property type="match status" value="1"/>
</dbReference>
<evidence type="ECO:0000313" key="2">
    <source>
        <dbReference type="EMBL" id="CCG81121.1"/>
    </source>
</evidence>
<dbReference type="EMBL" id="CAHR02000025">
    <property type="protein sequence ID" value="CCG81121.1"/>
    <property type="molecule type" value="Genomic_DNA"/>
</dbReference>
<gene>
    <name evidence="2" type="ORF">TAPDE_000819</name>
</gene>
<dbReference type="AlphaFoldDB" id="R4X769"/>
<name>R4X769_TAPDE</name>
<protein>
    <recommendedName>
        <fullName evidence="1">BTB domain-containing protein</fullName>
    </recommendedName>
</protein>
<sequence>MINMPYPSTDIDHGMLEGAIEAEADRSSSSRTTDVAQEITLISSTPDGPIVAKKEILSNTFPYFESLFNSSFADADRRVFEIERFSGTCHEVEVLLFVTYAHDPAAFTPAVRTFLRDRKDLRSLVGLNRLANYYGVDLQGTCEEALLHAWRTRGSTLTPRRLESFLKTCRALAATATERDGVGVPIFKTRIFSTLLEHRSSALGTAWAMSRTQQEKFWTELLGYSSTAPQYPGLVLPYFRILQSLPARPPACEDFVLGALASALDETHFVGLRGHRESNGHQHGDLALHPDPIVARLRPAQLLWCWREWSDSDRGRDAAADTYRLLLHRLAHAWTAITLDPGLAATLAPTQSAALAHELAPFLRRSRTPPGAP</sequence>
<comment type="caution">
    <text evidence="2">The sequence shown here is derived from an EMBL/GenBank/DDBJ whole genome shotgun (WGS) entry which is preliminary data.</text>
</comment>
<evidence type="ECO:0000259" key="1">
    <source>
        <dbReference type="PROSITE" id="PS50097"/>
    </source>
</evidence>
<dbReference type="InterPro" id="IPR011333">
    <property type="entry name" value="SKP1/BTB/POZ_sf"/>
</dbReference>
<keyword evidence="3" id="KW-1185">Reference proteome</keyword>
<dbReference type="InterPro" id="IPR000210">
    <property type="entry name" value="BTB/POZ_dom"/>
</dbReference>
<reference evidence="2 3" key="1">
    <citation type="journal article" date="2013" name="MBio">
        <title>Genome sequencing of the plant pathogen Taphrina deformans, the causal agent of peach leaf curl.</title>
        <authorList>
            <person name="Cisse O.H."/>
            <person name="Almeida J.M.G.C.F."/>
            <person name="Fonseca A."/>
            <person name="Kumar A.A."/>
            <person name="Salojaervi J."/>
            <person name="Overmyer K."/>
            <person name="Hauser P.M."/>
            <person name="Pagni M."/>
        </authorList>
    </citation>
    <scope>NUCLEOTIDE SEQUENCE [LARGE SCALE GENOMIC DNA]</scope>
    <source>
        <strain evidence="3">PYCC 5710 / ATCC 11124 / CBS 356.35 / IMI 108563 / JCM 9778 / NBRC 8474</strain>
    </source>
</reference>